<keyword evidence="7" id="KW-0963">Cytoplasm</keyword>
<dbReference type="GO" id="GO:0050661">
    <property type="term" value="F:NADP binding"/>
    <property type="evidence" value="ECO:0007669"/>
    <property type="project" value="InterPro"/>
</dbReference>
<reference evidence="10" key="1">
    <citation type="submission" date="2017-04" db="EMBL/GenBank/DDBJ databases">
        <authorList>
            <person name="Varghese N."/>
            <person name="Submissions S."/>
        </authorList>
    </citation>
    <scope>NUCLEOTIDE SEQUENCE [LARGE SCALE GENOMIC DNA]</scope>
    <source>
        <strain evidence="10">DSM 20463</strain>
    </source>
</reference>
<evidence type="ECO:0000256" key="6">
    <source>
        <dbReference type="ARBA" id="ARBA00049024"/>
    </source>
</evidence>
<dbReference type="Proteomes" id="UP000192368">
    <property type="component" value="Unassembled WGS sequence"/>
</dbReference>
<evidence type="ECO:0000256" key="5">
    <source>
        <dbReference type="ARBA" id="ARBA00023002"/>
    </source>
</evidence>
<evidence type="ECO:0000256" key="7">
    <source>
        <dbReference type="HAMAP-Rule" id="MF_00412"/>
    </source>
</evidence>
<evidence type="ECO:0000256" key="3">
    <source>
        <dbReference type="ARBA" id="ARBA00022650"/>
    </source>
</evidence>
<comment type="subcellular location">
    <subcellularLocation>
        <location evidence="7">Cytoplasm</location>
    </subcellularLocation>
</comment>
<evidence type="ECO:0000313" key="10">
    <source>
        <dbReference type="Proteomes" id="UP000192368"/>
    </source>
</evidence>
<feature type="domain" description="Aldehyde dehydrogenase" evidence="8">
    <location>
        <begin position="7"/>
        <end position="287"/>
    </location>
</feature>
<dbReference type="PANTHER" id="PTHR11063">
    <property type="entry name" value="GLUTAMATE SEMIALDEHYDE DEHYDROGENASE"/>
    <property type="match status" value="1"/>
</dbReference>
<dbReference type="CDD" id="cd07079">
    <property type="entry name" value="ALDH_F18-19_ProA-GPR"/>
    <property type="match status" value="1"/>
</dbReference>
<accession>A0A1W1UUU4</accession>
<dbReference type="InterPro" id="IPR012134">
    <property type="entry name" value="Glu-5-SA_DH"/>
</dbReference>
<proteinExistence type="inferred from homology"/>
<evidence type="ECO:0000313" key="9">
    <source>
        <dbReference type="EMBL" id="SMB84852.1"/>
    </source>
</evidence>
<dbReference type="OrthoDB" id="9809970at2"/>
<comment type="pathway">
    <text evidence="1 7">Amino-acid biosynthesis; L-proline biosynthesis; L-glutamate 5-semialdehyde from L-glutamate: step 2/2.</text>
</comment>
<keyword evidence="3 7" id="KW-0641">Proline biosynthesis</keyword>
<dbReference type="InterPro" id="IPR020593">
    <property type="entry name" value="G-glutamylP_reductase_CS"/>
</dbReference>
<dbReference type="NCBIfam" id="NF001221">
    <property type="entry name" value="PRK00197.1"/>
    <property type="match status" value="1"/>
</dbReference>
<dbReference type="SUPFAM" id="SSF53720">
    <property type="entry name" value="ALDH-like"/>
    <property type="match status" value="1"/>
</dbReference>
<dbReference type="PIRSF" id="PIRSF000151">
    <property type="entry name" value="GPR"/>
    <property type="match status" value="1"/>
</dbReference>
<evidence type="ECO:0000256" key="1">
    <source>
        <dbReference type="ARBA" id="ARBA00004985"/>
    </source>
</evidence>
<comment type="similarity">
    <text evidence="7">Belongs to the gamma-glutamyl phosphate reductase family.</text>
</comment>
<dbReference type="HAMAP" id="MF_00412">
    <property type="entry name" value="ProA"/>
    <property type="match status" value="1"/>
</dbReference>
<dbReference type="GO" id="GO:0004350">
    <property type="term" value="F:glutamate-5-semialdehyde dehydrogenase activity"/>
    <property type="evidence" value="ECO:0007669"/>
    <property type="project" value="UniProtKB-UniRule"/>
</dbReference>
<keyword evidence="5 7" id="KW-0560">Oxidoreductase</keyword>
<name>A0A1W1UUU4_PEPAS</name>
<keyword evidence="4 7" id="KW-0521">NADP</keyword>
<gene>
    <name evidence="7" type="primary">proA</name>
    <name evidence="9" type="ORF">SAMN00017477_0715</name>
</gene>
<dbReference type="NCBIfam" id="TIGR00407">
    <property type="entry name" value="proA"/>
    <property type="match status" value="1"/>
</dbReference>
<dbReference type="FunFam" id="3.40.309.10:FF:000006">
    <property type="entry name" value="Gamma-glutamyl phosphate reductase"/>
    <property type="match status" value="1"/>
</dbReference>
<evidence type="ECO:0000259" key="8">
    <source>
        <dbReference type="Pfam" id="PF00171"/>
    </source>
</evidence>
<sequence>MGQSLRDDLLEIANKTKRASRELRRLSTLDKNRVLKSIKDSLQNSSEEILKANEVDIENGIADGMSDGLLDRLLLTRDRINSMANSVDIIINLEDPVGNMDEVNKLPNGIQIGKKRVPIGVLAVIYEARPNVTLDAAILAIKSSNAIILRGGKEAINSNKAIANSIRYGIEKAGFDRNMVTLIEDTSRESAVELMKLRGYIDLLIPRGSQRLINSVVENSNVPTLETGVGNCHLYIDDSADIEKALKIFENAKTQRIGVCNALESLLVSEKVSDEFYTGLQNIIDKYNIVVHGCEKSSKKLNEVILATDEDYRTEYLDYEFSMKIVSGVDEAIEHIYEYSTNHSEAIVTENLVNAMKFTDEVDSACVYVNASTRFTDGAEFGFGAEIGISTQKLHARGPVGLKELTTYKYVLLGEGQTRS</sequence>
<dbReference type="AlphaFoldDB" id="A0A1W1UUU4"/>
<dbReference type="InterPro" id="IPR016163">
    <property type="entry name" value="Ald_DH_C"/>
</dbReference>
<keyword evidence="2 7" id="KW-0028">Amino-acid biosynthesis</keyword>
<dbReference type="InterPro" id="IPR015590">
    <property type="entry name" value="Aldehyde_DH_dom"/>
</dbReference>
<dbReference type="InterPro" id="IPR000965">
    <property type="entry name" value="GPR_dom"/>
</dbReference>
<comment type="catalytic activity">
    <reaction evidence="6 7">
        <text>L-glutamate 5-semialdehyde + phosphate + NADP(+) = L-glutamyl 5-phosphate + NADPH + H(+)</text>
        <dbReference type="Rhea" id="RHEA:19541"/>
        <dbReference type="ChEBI" id="CHEBI:15378"/>
        <dbReference type="ChEBI" id="CHEBI:43474"/>
        <dbReference type="ChEBI" id="CHEBI:57783"/>
        <dbReference type="ChEBI" id="CHEBI:58066"/>
        <dbReference type="ChEBI" id="CHEBI:58274"/>
        <dbReference type="ChEBI" id="CHEBI:58349"/>
        <dbReference type="EC" id="1.2.1.41"/>
    </reaction>
</comment>
<dbReference type="Gene3D" id="3.40.309.10">
    <property type="entry name" value="Aldehyde Dehydrogenase, Chain A, domain 2"/>
    <property type="match status" value="1"/>
</dbReference>
<organism evidence="9 10">
    <name type="scientific">Peptoniphilus asaccharolyticus DSM 20463</name>
    <dbReference type="NCBI Taxonomy" id="573058"/>
    <lineage>
        <taxon>Bacteria</taxon>
        <taxon>Bacillati</taxon>
        <taxon>Bacillota</taxon>
        <taxon>Tissierellia</taxon>
        <taxon>Tissierellales</taxon>
        <taxon>Peptoniphilaceae</taxon>
        <taxon>Peptoniphilus</taxon>
    </lineage>
</organism>
<dbReference type="UniPathway" id="UPA00098">
    <property type="reaction ID" value="UER00360"/>
</dbReference>
<dbReference type="STRING" id="573058.SAMN00017477_0715"/>
<evidence type="ECO:0000256" key="4">
    <source>
        <dbReference type="ARBA" id="ARBA00022857"/>
    </source>
</evidence>
<dbReference type="GO" id="GO:0005737">
    <property type="term" value="C:cytoplasm"/>
    <property type="evidence" value="ECO:0007669"/>
    <property type="project" value="UniProtKB-SubCell"/>
</dbReference>
<keyword evidence="10" id="KW-1185">Reference proteome</keyword>
<dbReference type="EC" id="1.2.1.41" evidence="7"/>
<evidence type="ECO:0000256" key="2">
    <source>
        <dbReference type="ARBA" id="ARBA00022605"/>
    </source>
</evidence>
<protein>
    <recommendedName>
        <fullName evidence="7">Gamma-glutamyl phosphate reductase</fullName>
        <shortName evidence="7">GPR</shortName>
        <ecNumber evidence="7">1.2.1.41</ecNumber>
    </recommendedName>
    <alternativeName>
        <fullName evidence="7">Glutamate-5-semialdehyde dehydrogenase</fullName>
    </alternativeName>
    <alternativeName>
        <fullName evidence="7">Glutamyl-gamma-semialdehyde dehydrogenase</fullName>
        <shortName evidence="7">GSA dehydrogenase</shortName>
    </alternativeName>
</protein>
<comment type="function">
    <text evidence="7">Catalyzes the NADPH-dependent reduction of L-glutamate 5-phosphate into L-glutamate 5-semialdehyde and phosphate. The product spontaneously undergoes cyclization to form 1-pyrroline-5-carboxylate.</text>
</comment>
<dbReference type="EMBL" id="FWWR01000009">
    <property type="protein sequence ID" value="SMB84852.1"/>
    <property type="molecule type" value="Genomic_DNA"/>
</dbReference>
<dbReference type="InterPro" id="IPR016161">
    <property type="entry name" value="Ald_DH/histidinol_DH"/>
</dbReference>
<dbReference type="PROSITE" id="PS01223">
    <property type="entry name" value="PROA"/>
    <property type="match status" value="1"/>
</dbReference>
<dbReference type="RefSeq" id="WP_084230368.1">
    <property type="nucleotide sequence ID" value="NZ_FWWR01000009.1"/>
</dbReference>
<dbReference type="Pfam" id="PF00171">
    <property type="entry name" value="Aldedh"/>
    <property type="match status" value="1"/>
</dbReference>
<dbReference type="PANTHER" id="PTHR11063:SF8">
    <property type="entry name" value="DELTA-1-PYRROLINE-5-CARBOXYLATE SYNTHASE"/>
    <property type="match status" value="1"/>
</dbReference>
<dbReference type="GO" id="GO:0055129">
    <property type="term" value="P:L-proline biosynthetic process"/>
    <property type="evidence" value="ECO:0007669"/>
    <property type="project" value="UniProtKB-UniRule"/>
</dbReference>
<dbReference type="InterPro" id="IPR016162">
    <property type="entry name" value="Ald_DH_N"/>
</dbReference>
<dbReference type="Gene3D" id="3.40.605.10">
    <property type="entry name" value="Aldehyde Dehydrogenase, Chain A, domain 1"/>
    <property type="match status" value="1"/>
</dbReference>